<keyword evidence="4" id="KW-1185">Reference proteome</keyword>
<evidence type="ECO:0000313" key="2">
    <source>
        <dbReference type="EMBL" id="SDG37906.1"/>
    </source>
</evidence>
<feature type="signal peptide" evidence="1">
    <location>
        <begin position="1"/>
        <end position="19"/>
    </location>
</feature>
<dbReference type="STRING" id="645274.SAMN04487901_103112"/>
<protein>
    <submittedName>
        <fullName evidence="3">Uncharacterized protein</fullName>
    </submittedName>
</protein>
<feature type="chain" id="PRO_5041051321" evidence="1">
    <location>
        <begin position="20"/>
        <end position="288"/>
    </location>
</feature>
<accession>A0A1H0EW70</accession>
<dbReference type="Proteomes" id="UP000198779">
    <property type="component" value="Unassembled WGS sequence"/>
</dbReference>
<evidence type="ECO:0000313" key="5">
    <source>
        <dbReference type="Proteomes" id="UP000199134"/>
    </source>
</evidence>
<sequence>MKKFFTIVMLAVTTMSASAQVTKNLFDAADCDADGWLWLNTQEKIAKYVGTINEDGYTVDPNGKPIQMAFANITPDYPETVADPDVLGADEGGYVFGDEEFNAETALKGGIALAPASTQMSMNGGCLVLNLPSCATISLILSSEAKMLGRTLMLSPNNSIDNDNSTGTDPWTGDTKSIYAKASVFGQLHIAGQWKWEGIESLNNGYNTGVTFVSNEPVYFALQNCHKYTIYVHAIRVTLPQQDPTGISSVNTSNTVSEVFSLDGRQQAKVTRGLNIIRQNGVTRKVIK</sequence>
<accession>A0A1G7TRG0</accession>
<gene>
    <name evidence="3" type="ORF">SAMN04487900_10484</name>
    <name evidence="2" type="ORF">SAMN04487901_103112</name>
</gene>
<dbReference type="Proteomes" id="UP000199134">
    <property type="component" value="Unassembled WGS sequence"/>
</dbReference>
<evidence type="ECO:0000313" key="4">
    <source>
        <dbReference type="Proteomes" id="UP000198779"/>
    </source>
</evidence>
<reference evidence="2 5" key="1">
    <citation type="submission" date="2016-10" db="EMBL/GenBank/DDBJ databases">
        <authorList>
            <person name="de Groot N.N."/>
        </authorList>
    </citation>
    <scope>NUCLEOTIDE SEQUENCE [LARGE SCALE GENOMIC DNA]</scope>
    <source>
        <strain evidence="5">BP1-145</strain>
        <strain evidence="2">BP1-148</strain>
    </source>
</reference>
<dbReference type="AlphaFoldDB" id="A0A1H0EW70"/>
<reference evidence="3 4" key="2">
    <citation type="submission" date="2016-10" db="EMBL/GenBank/DDBJ databases">
        <authorList>
            <person name="Varghese N."/>
            <person name="Submissions S."/>
        </authorList>
    </citation>
    <scope>NUCLEOTIDE SEQUENCE</scope>
    <source>
        <strain evidence="3">BP1-145</strain>
        <strain evidence="4">BP1-148</strain>
    </source>
</reference>
<dbReference type="EMBL" id="FNIW01000004">
    <property type="protein sequence ID" value="SDN86612.1"/>
    <property type="molecule type" value="Genomic_DNA"/>
</dbReference>
<name>A0A1H0EW70_9BACT</name>
<dbReference type="OrthoDB" id="1063944at2"/>
<dbReference type="RefSeq" id="WP_143005692.1">
    <property type="nucleotide sequence ID" value="NZ_FNCQ01000003.1"/>
</dbReference>
<evidence type="ECO:0000256" key="1">
    <source>
        <dbReference type="SAM" id="SignalP"/>
    </source>
</evidence>
<organism evidence="3 5">
    <name type="scientific">Prevotella communis</name>
    <dbReference type="NCBI Taxonomy" id="2913614"/>
    <lineage>
        <taxon>Bacteria</taxon>
        <taxon>Pseudomonadati</taxon>
        <taxon>Bacteroidota</taxon>
        <taxon>Bacteroidia</taxon>
        <taxon>Bacteroidales</taxon>
        <taxon>Prevotellaceae</taxon>
        <taxon>Prevotella</taxon>
    </lineage>
</organism>
<proteinExistence type="predicted"/>
<dbReference type="EMBL" id="FNCQ01000003">
    <property type="protein sequence ID" value="SDG37906.1"/>
    <property type="molecule type" value="Genomic_DNA"/>
</dbReference>
<evidence type="ECO:0000313" key="3">
    <source>
        <dbReference type="EMBL" id="SDN86612.1"/>
    </source>
</evidence>
<keyword evidence="1" id="KW-0732">Signal</keyword>